<evidence type="ECO:0000259" key="1">
    <source>
        <dbReference type="Pfam" id="PF01370"/>
    </source>
</evidence>
<name>A0A344PHM7_9RHOB</name>
<dbReference type="OrthoDB" id="9814124at2"/>
<dbReference type="InterPro" id="IPR036291">
    <property type="entry name" value="NAD(P)-bd_dom_sf"/>
</dbReference>
<sequence length="300" mass="32041">MKIAITGANGFVGQYITQAAMDAGHQVTSFGRSRPLLPGVTHNSWLLGEIPDLSGHDALIHAAFHHAPGRYRGGEGNDPEGFVQTNLSGSIALFEFAKAAGLEACLFLSSRAVFDGYPPGTCLTEDLTPLPTTLYGRVKAEAESALADLSSATFRTANLRPTGVYGMPLDGSQHKWAKLFAEFRAGQEIEPHVATEVHAGDLASAVLLALNDLTAGAKDARGPTNRNFNVSDLVLDRRELLKLYAAKNSLSGENLPPAKDRQGLKILRCQRTEEIGWRPGGLARLSTMLENVAVKSPGAQ</sequence>
<dbReference type="CDD" id="cd08946">
    <property type="entry name" value="SDR_e"/>
    <property type="match status" value="1"/>
</dbReference>
<organism evidence="2 3">
    <name type="scientific">Paracoccus suum</name>
    <dbReference type="NCBI Taxonomy" id="2259340"/>
    <lineage>
        <taxon>Bacteria</taxon>
        <taxon>Pseudomonadati</taxon>
        <taxon>Pseudomonadota</taxon>
        <taxon>Alphaproteobacteria</taxon>
        <taxon>Rhodobacterales</taxon>
        <taxon>Paracoccaceae</taxon>
        <taxon>Paracoccus</taxon>
    </lineage>
</organism>
<dbReference type="PANTHER" id="PTHR43245:SF58">
    <property type="entry name" value="BLL5923 PROTEIN"/>
    <property type="match status" value="1"/>
</dbReference>
<dbReference type="InterPro" id="IPR050177">
    <property type="entry name" value="Lipid_A_modif_metabolic_enz"/>
</dbReference>
<protein>
    <submittedName>
        <fullName evidence="2">NAD(P)-dependent oxidoreductase</fullName>
    </submittedName>
</protein>
<dbReference type="Pfam" id="PF01370">
    <property type="entry name" value="Epimerase"/>
    <property type="match status" value="1"/>
</dbReference>
<feature type="domain" description="NAD-dependent epimerase/dehydratase" evidence="1">
    <location>
        <begin position="3"/>
        <end position="218"/>
    </location>
</feature>
<dbReference type="RefSeq" id="WP_114075201.1">
    <property type="nucleotide sequence ID" value="NZ_CP030918.1"/>
</dbReference>
<dbReference type="Proteomes" id="UP000252023">
    <property type="component" value="Chromosome"/>
</dbReference>
<keyword evidence="3" id="KW-1185">Reference proteome</keyword>
<dbReference type="Gene3D" id="3.40.50.720">
    <property type="entry name" value="NAD(P)-binding Rossmann-like Domain"/>
    <property type="match status" value="1"/>
</dbReference>
<evidence type="ECO:0000313" key="3">
    <source>
        <dbReference type="Proteomes" id="UP000252023"/>
    </source>
</evidence>
<accession>A0A344PHM7</accession>
<gene>
    <name evidence="2" type="ORF">DRW48_03485</name>
</gene>
<dbReference type="SUPFAM" id="SSF51735">
    <property type="entry name" value="NAD(P)-binding Rossmann-fold domains"/>
    <property type="match status" value="1"/>
</dbReference>
<reference evidence="3" key="1">
    <citation type="submission" date="2018-07" db="EMBL/GenBank/DDBJ databases">
        <title>Genome sequencing of Paracoccus sp. SC2-6.</title>
        <authorList>
            <person name="Heo J."/>
            <person name="Kim S.-J."/>
            <person name="Kwon S.-W."/>
        </authorList>
    </citation>
    <scope>NUCLEOTIDE SEQUENCE [LARGE SCALE GENOMIC DNA]</scope>
    <source>
        <strain evidence="3">SC2-6</strain>
    </source>
</reference>
<dbReference type="InterPro" id="IPR001509">
    <property type="entry name" value="Epimerase_deHydtase"/>
</dbReference>
<dbReference type="PANTHER" id="PTHR43245">
    <property type="entry name" value="BIFUNCTIONAL POLYMYXIN RESISTANCE PROTEIN ARNA"/>
    <property type="match status" value="1"/>
</dbReference>
<dbReference type="AlphaFoldDB" id="A0A344PHM7"/>
<evidence type="ECO:0000313" key="2">
    <source>
        <dbReference type="EMBL" id="AXC48882.1"/>
    </source>
</evidence>
<dbReference type="EMBL" id="CP030918">
    <property type="protein sequence ID" value="AXC48882.1"/>
    <property type="molecule type" value="Genomic_DNA"/>
</dbReference>
<proteinExistence type="predicted"/>
<dbReference type="KEGG" id="pars:DRW48_03485"/>